<proteinExistence type="predicted"/>
<dbReference type="InterPro" id="IPR043148">
    <property type="entry name" value="TagF_C"/>
</dbReference>
<dbReference type="EMBL" id="MHQL01000045">
    <property type="protein sequence ID" value="OHA02109.1"/>
    <property type="molecule type" value="Genomic_DNA"/>
</dbReference>
<reference evidence="1 2" key="1">
    <citation type="journal article" date="2016" name="Nat. Commun.">
        <title>Thousands of microbial genomes shed light on interconnected biogeochemical processes in an aquifer system.</title>
        <authorList>
            <person name="Anantharaman K."/>
            <person name="Brown C.T."/>
            <person name="Hug L.A."/>
            <person name="Sharon I."/>
            <person name="Castelle C.J."/>
            <person name="Probst A.J."/>
            <person name="Thomas B.C."/>
            <person name="Singh A."/>
            <person name="Wilkins M.J."/>
            <person name="Karaoz U."/>
            <person name="Brodie E.L."/>
            <person name="Williams K.H."/>
            <person name="Hubbard S.S."/>
            <person name="Banfield J.F."/>
        </authorList>
    </citation>
    <scope>NUCLEOTIDE SEQUENCE [LARGE SCALE GENOMIC DNA]</scope>
</reference>
<organism evidence="1 2">
    <name type="scientific">Candidatus Sungbacteria bacterium RIFCSPHIGHO2_02_FULL_51_29</name>
    <dbReference type="NCBI Taxonomy" id="1802273"/>
    <lineage>
        <taxon>Bacteria</taxon>
        <taxon>Candidatus Sungiibacteriota</taxon>
    </lineage>
</organism>
<gene>
    <name evidence="1" type="ORF">A3C16_04835</name>
</gene>
<accession>A0A1G2KUM2</accession>
<dbReference type="GO" id="GO:0016020">
    <property type="term" value="C:membrane"/>
    <property type="evidence" value="ECO:0007669"/>
    <property type="project" value="InterPro"/>
</dbReference>
<evidence type="ECO:0008006" key="3">
    <source>
        <dbReference type="Google" id="ProtNLM"/>
    </source>
</evidence>
<evidence type="ECO:0000313" key="1">
    <source>
        <dbReference type="EMBL" id="OHA02109.1"/>
    </source>
</evidence>
<protein>
    <recommendedName>
        <fullName evidence="3">Lipid-A-disaccharide synthase</fullName>
    </recommendedName>
</protein>
<dbReference type="Gene3D" id="3.40.50.12580">
    <property type="match status" value="1"/>
</dbReference>
<name>A0A1G2KUM2_9BACT</name>
<comment type="caution">
    <text evidence="1">The sequence shown here is derived from an EMBL/GenBank/DDBJ whole genome shotgun (WGS) entry which is preliminary data.</text>
</comment>
<dbReference type="InterPro" id="IPR007554">
    <property type="entry name" value="Glycerophosphate_synth"/>
</dbReference>
<evidence type="ECO:0000313" key="2">
    <source>
        <dbReference type="Proteomes" id="UP000177811"/>
    </source>
</evidence>
<dbReference type="SUPFAM" id="SSF53756">
    <property type="entry name" value="UDP-Glycosyltransferase/glycogen phosphorylase"/>
    <property type="match status" value="1"/>
</dbReference>
<dbReference type="Proteomes" id="UP000177811">
    <property type="component" value="Unassembled WGS sequence"/>
</dbReference>
<dbReference type="AlphaFoldDB" id="A0A1G2KUM2"/>
<dbReference type="GO" id="GO:0047355">
    <property type="term" value="F:CDP-glycerol glycerophosphotransferase activity"/>
    <property type="evidence" value="ECO:0007669"/>
    <property type="project" value="InterPro"/>
</dbReference>
<dbReference type="Pfam" id="PF04464">
    <property type="entry name" value="Glyphos_transf"/>
    <property type="match status" value="1"/>
</dbReference>
<sequence>MEQKTVFFIISNRVRISTMLRTDMFSLLQKRGVRIVILSRFGADETFIKEFSGTHVHFEPLGKSPSGFLVSASMRIRDTLLKYDDPELSRTLHTLRNIRTGRVVGWRMRDAVLRRLRQIAHPLLPTITRMFTIVERILFANKNYAELFRLYKPSAVLLGTLGSEMEDVVFISHADTFGVPTIVADLPWSYVDNRMFSHPRTATRIIAWNEQMKEQLVASRGIPADAIAVAGTARFDHYAGAAPAMSREECITMLGGNPHKKLITYALVDDEWHPRQEHVVEWLLDMISQNAFGAEAQLLVRAGPKQQKLELYKKRAAEHPELLLDDPTKLSDQARLTSILSASDLLISVGSSLALDAAILARPMLYLGFTDPERHDPFDPILAQMYEQPFLVRAIATSGIRVAKSGEEFRTLATAALQSAASEETGRKKLIAEFLSGGMGGGKRIAEEIMRVIS</sequence>